<protein>
    <recommendedName>
        <fullName evidence="3">Response regulatory domain-containing protein</fullName>
    </recommendedName>
</protein>
<gene>
    <name evidence="1" type="ORF">RND15_37080</name>
</gene>
<keyword evidence="2" id="KW-1185">Reference proteome</keyword>
<name>A0ABU2XRV7_9ACTN</name>
<comment type="caution">
    <text evidence="1">The sequence shown here is derived from an EMBL/GenBank/DDBJ whole genome shotgun (WGS) entry which is preliminary data.</text>
</comment>
<evidence type="ECO:0008006" key="3">
    <source>
        <dbReference type="Google" id="ProtNLM"/>
    </source>
</evidence>
<dbReference type="Proteomes" id="UP001180754">
    <property type="component" value="Unassembled WGS sequence"/>
</dbReference>
<accession>A0ABU2XRV7</accession>
<dbReference type="RefSeq" id="WP_311728836.1">
    <property type="nucleotide sequence ID" value="NZ_JAVRFD010000025.1"/>
</dbReference>
<dbReference type="EMBL" id="JAVRFD010000025">
    <property type="protein sequence ID" value="MDT0548265.1"/>
    <property type="molecule type" value="Genomic_DNA"/>
</dbReference>
<proteinExistence type="predicted"/>
<sequence length="57" mass="6235">MTGTVTDNVNDRIRVVVVDDHTVMRAGVIALLAAEVVPRRGIRHMGRRSCCSEAGSW</sequence>
<reference evidence="1" key="1">
    <citation type="submission" date="2024-05" db="EMBL/GenBank/DDBJ databases">
        <title>30 novel species of actinomycetes from the DSMZ collection.</title>
        <authorList>
            <person name="Nouioui I."/>
        </authorList>
    </citation>
    <scope>NUCLEOTIDE SEQUENCE</scope>
    <source>
        <strain evidence="1">DSM 41529</strain>
    </source>
</reference>
<organism evidence="1 2">
    <name type="scientific">Streptomyces lonegramiae</name>
    <dbReference type="NCBI Taxonomy" id="3075524"/>
    <lineage>
        <taxon>Bacteria</taxon>
        <taxon>Bacillati</taxon>
        <taxon>Actinomycetota</taxon>
        <taxon>Actinomycetes</taxon>
        <taxon>Kitasatosporales</taxon>
        <taxon>Streptomycetaceae</taxon>
        <taxon>Streptomyces</taxon>
    </lineage>
</organism>
<evidence type="ECO:0000313" key="2">
    <source>
        <dbReference type="Proteomes" id="UP001180754"/>
    </source>
</evidence>
<evidence type="ECO:0000313" key="1">
    <source>
        <dbReference type="EMBL" id="MDT0548265.1"/>
    </source>
</evidence>